<sequence>YIKYGFTKNIELNLLFISQEKISDLRKTPGRF</sequence>
<dbReference type="EMBL" id="HACA01024191">
    <property type="protein sequence ID" value="CDW41552.1"/>
    <property type="molecule type" value="Transcribed_RNA"/>
</dbReference>
<reference evidence="1" key="1">
    <citation type="submission" date="2014-05" db="EMBL/GenBank/DDBJ databases">
        <authorList>
            <person name="Chronopoulou M."/>
        </authorList>
    </citation>
    <scope>NUCLEOTIDE SEQUENCE</scope>
    <source>
        <tissue evidence="1">Whole organism</tissue>
    </source>
</reference>
<accession>A0A0K2UUG1</accession>
<organism evidence="1">
    <name type="scientific">Lepeophtheirus salmonis</name>
    <name type="common">Salmon louse</name>
    <name type="synonym">Caligus salmonis</name>
    <dbReference type="NCBI Taxonomy" id="72036"/>
    <lineage>
        <taxon>Eukaryota</taxon>
        <taxon>Metazoa</taxon>
        <taxon>Ecdysozoa</taxon>
        <taxon>Arthropoda</taxon>
        <taxon>Crustacea</taxon>
        <taxon>Multicrustacea</taxon>
        <taxon>Hexanauplia</taxon>
        <taxon>Copepoda</taxon>
        <taxon>Siphonostomatoida</taxon>
        <taxon>Caligidae</taxon>
        <taxon>Lepeophtheirus</taxon>
    </lineage>
</organism>
<name>A0A0K2UUG1_LEPSM</name>
<feature type="non-terminal residue" evidence="1">
    <location>
        <position position="1"/>
    </location>
</feature>
<proteinExistence type="predicted"/>
<protein>
    <submittedName>
        <fullName evidence="1">Uncharacterized protein</fullName>
    </submittedName>
</protein>
<evidence type="ECO:0000313" key="1">
    <source>
        <dbReference type="EMBL" id="CDW41552.1"/>
    </source>
</evidence>
<dbReference type="AlphaFoldDB" id="A0A0K2UUG1"/>